<feature type="region of interest" description="Disordered" evidence="1">
    <location>
        <begin position="64"/>
        <end position="153"/>
    </location>
</feature>
<feature type="compositionally biased region" description="Polar residues" evidence="1">
    <location>
        <begin position="68"/>
        <end position="80"/>
    </location>
</feature>
<gene>
    <name evidence="2" type="ORF">BSL78_22839</name>
</gene>
<feature type="compositionally biased region" description="Low complexity" evidence="1">
    <location>
        <begin position="18"/>
        <end position="43"/>
    </location>
</feature>
<organism evidence="2 3">
    <name type="scientific">Stichopus japonicus</name>
    <name type="common">Sea cucumber</name>
    <dbReference type="NCBI Taxonomy" id="307972"/>
    <lineage>
        <taxon>Eukaryota</taxon>
        <taxon>Metazoa</taxon>
        <taxon>Echinodermata</taxon>
        <taxon>Eleutherozoa</taxon>
        <taxon>Echinozoa</taxon>
        <taxon>Holothuroidea</taxon>
        <taxon>Aspidochirotacea</taxon>
        <taxon>Aspidochirotida</taxon>
        <taxon>Stichopodidae</taxon>
        <taxon>Apostichopus</taxon>
    </lineage>
</organism>
<keyword evidence="3" id="KW-1185">Reference proteome</keyword>
<evidence type="ECO:0000256" key="1">
    <source>
        <dbReference type="SAM" id="MobiDB-lite"/>
    </source>
</evidence>
<accession>A0A2G8JWZ8</accession>
<feature type="compositionally biased region" description="Pro residues" evidence="1">
    <location>
        <begin position="109"/>
        <end position="135"/>
    </location>
</feature>
<dbReference type="AlphaFoldDB" id="A0A2G8JWZ8"/>
<dbReference type="Proteomes" id="UP000230750">
    <property type="component" value="Unassembled WGS sequence"/>
</dbReference>
<dbReference type="EMBL" id="MRZV01001136">
    <property type="protein sequence ID" value="PIK40311.1"/>
    <property type="molecule type" value="Genomic_DNA"/>
</dbReference>
<protein>
    <submittedName>
        <fullName evidence="2">Uncharacterized protein</fullName>
    </submittedName>
</protein>
<proteinExistence type="predicted"/>
<evidence type="ECO:0000313" key="3">
    <source>
        <dbReference type="Proteomes" id="UP000230750"/>
    </source>
</evidence>
<sequence>MRCGAKMSLAPSDQQGYPPSSQESPILQPLQQQPQQQPPNQQLTDSIIQTSYYQCMGWIPQVDHHPLVSQSEPQATNQGSQEREAPSPSPMSQGLPPDPSQVLPMFDPSRPPPGFPPGPPPFQPGMPPPSFPQFPPIGEQDPSRPSTCRCRHHSLVSHRLI</sequence>
<comment type="caution">
    <text evidence="2">The sequence shown here is derived from an EMBL/GenBank/DDBJ whole genome shotgun (WGS) entry which is preliminary data.</text>
</comment>
<reference evidence="2 3" key="1">
    <citation type="journal article" date="2017" name="PLoS Biol.">
        <title>The sea cucumber genome provides insights into morphological evolution and visceral regeneration.</title>
        <authorList>
            <person name="Zhang X."/>
            <person name="Sun L."/>
            <person name="Yuan J."/>
            <person name="Sun Y."/>
            <person name="Gao Y."/>
            <person name="Zhang L."/>
            <person name="Li S."/>
            <person name="Dai H."/>
            <person name="Hamel J.F."/>
            <person name="Liu C."/>
            <person name="Yu Y."/>
            <person name="Liu S."/>
            <person name="Lin W."/>
            <person name="Guo K."/>
            <person name="Jin S."/>
            <person name="Xu P."/>
            <person name="Storey K.B."/>
            <person name="Huan P."/>
            <person name="Zhang T."/>
            <person name="Zhou Y."/>
            <person name="Zhang J."/>
            <person name="Lin C."/>
            <person name="Li X."/>
            <person name="Xing L."/>
            <person name="Huo D."/>
            <person name="Sun M."/>
            <person name="Wang L."/>
            <person name="Mercier A."/>
            <person name="Li F."/>
            <person name="Yang H."/>
            <person name="Xiang J."/>
        </authorList>
    </citation>
    <scope>NUCLEOTIDE SEQUENCE [LARGE SCALE GENOMIC DNA]</scope>
    <source>
        <strain evidence="2">Shaxun</strain>
        <tissue evidence="2">Muscle</tissue>
    </source>
</reference>
<name>A0A2G8JWZ8_STIJA</name>
<feature type="region of interest" description="Disordered" evidence="1">
    <location>
        <begin position="1"/>
        <end position="46"/>
    </location>
</feature>
<evidence type="ECO:0000313" key="2">
    <source>
        <dbReference type="EMBL" id="PIK40311.1"/>
    </source>
</evidence>